<sequence>MRTAVFFKKWPVHAALPCSQLPLHPLLVSYTVSCTCTARARPDGLDISVRGVSFSTYVPSYPSRYHACAPLVISFPFPVRAYADVRSGVPTRPVSSFQDNVLRTRPTHASLMGELLRRRPRSCPRHRNSWNAHNTLINIANNPRPRGPAFLCRRSPTRIRTLAISASRQLPSCVSFPVPTRSARHRSYFVIPGQRAALAHGRTLGQYLRSAPLLVHGPLMNCVPKNHPYATARAILWIWLSPNTCISSHTFTAHHAAGCIGPRCVKIRNFRSPAGRCAPFPMRAALFSAISEQPIRIPPPTCYVIHRVMSFPSCREQPCACACTSA</sequence>
<dbReference type="AlphaFoldDB" id="A0A0D2Q0X2"/>
<protein>
    <submittedName>
        <fullName evidence="1">Uncharacterized protein</fullName>
    </submittedName>
</protein>
<evidence type="ECO:0000313" key="2">
    <source>
        <dbReference type="Proteomes" id="UP000054270"/>
    </source>
</evidence>
<accession>A0A0D2Q0X2</accession>
<name>A0A0D2Q0X2_HYPSF</name>
<dbReference type="Proteomes" id="UP000054270">
    <property type="component" value="Unassembled WGS sequence"/>
</dbReference>
<keyword evidence="2" id="KW-1185">Reference proteome</keyword>
<dbReference type="EMBL" id="KN817533">
    <property type="protein sequence ID" value="KJA25170.1"/>
    <property type="molecule type" value="Genomic_DNA"/>
</dbReference>
<organism evidence="1 2">
    <name type="scientific">Hypholoma sublateritium (strain FD-334 SS-4)</name>
    <dbReference type="NCBI Taxonomy" id="945553"/>
    <lineage>
        <taxon>Eukaryota</taxon>
        <taxon>Fungi</taxon>
        <taxon>Dikarya</taxon>
        <taxon>Basidiomycota</taxon>
        <taxon>Agaricomycotina</taxon>
        <taxon>Agaricomycetes</taxon>
        <taxon>Agaricomycetidae</taxon>
        <taxon>Agaricales</taxon>
        <taxon>Agaricineae</taxon>
        <taxon>Strophariaceae</taxon>
        <taxon>Hypholoma</taxon>
    </lineage>
</organism>
<reference evidence="2" key="1">
    <citation type="submission" date="2014-04" db="EMBL/GenBank/DDBJ databases">
        <title>Evolutionary Origins and Diversification of the Mycorrhizal Mutualists.</title>
        <authorList>
            <consortium name="DOE Joint Genome Institute"/>
            <consortium name="Mycorrhizal Genomics Consortium"/>
            <person name="Kohler A."/>
            <person name="Kuo A."/>
            <person name="Nagy L.G."/>
            <person name="Floudas D."/>
            <person name="Copeland A."/>
            <person name="Barry K.W."/>
            <person name="Cichocki N."/>
            <person name="Veneault-Fourrey C."/>
            <person name="LaButti K."/>
            <person name="Lindquist E.A."/>
            <person name="Lipzen A."/>
            <person name="Lundell T."/>
            <person name="Morin E."/>
            <person name="Murat C."/>
            <person name="Riley R."/>
            <person name="Ohm R."/>
            <person name="Sun H."/>
            <person name="Tunlid A."/>
            <person name="Henrissat B."/>
            <person name="Grigoriev I.V."/>
            <person name="Hibbett D.S."/>
            <person name="Martin F."/>
        </authorList>
    </citation>
    <scope>NUCLEOTIDE SEQUENCE [LARGE SCALE GENOMIC DNA]</scope>
    <source>
        <strain evidence="2">FD-334 SS-4</strain>
    </source>
</reference>
<evidence type="ECO:0000313" key="1">
    <source>
        <dbReference type="EMBL" id="KJA25170.1"/>
    </source>
</evidence>
<gene>
    <name evidence="1" type="ORF">HYPSUDRAFT_440907</name>
</gene>
<proteinExistence type="predicted"/>